<accession>A0A553I2B0</accession>
<protein>
    <recommendedName>
        <fullName evidence="1">AB hydrolase-1 domain-containing protein</fullName>
    </recommendedName>
</protein>
<gene>
    <name evidence="2" type="ORF">FHL15_004806</name>
</gene>
<dbReference type="InterPro" id="IPR000073">
    <property type="entry name" value="AB_hydrolase_1"/>
</dbReference>
<proteinExistence type="predicted"/>
<dbReference type="Gene3D" id="3.40.50.1820">
    <property type="entry name" value="alpha/beta hydrolase"/>
    <property type="match status" value="1"/>
</dbReference>
<dbReference type="InterPro" id="IPR029058">
    <property type="entry name" value="AB_hydrolase_fold"/>
</dbReference>
<name>A0A553I2B0_9PEZI</name>
<dbReference type="OrthoDB" id="408373at2759"/>
<dbReference type="Proteomes" id="UP000319160">
    <property type="component" value="Unassembled WGS sequence"/>
</dbReference>
<organism evidence="2 3">
    <name type="scientific">Xylaria flabelliformis</name>
    <dbReference type="NCBI Taxonomy" id="2512241"/>
    <lineage>
        <taxon>Eukaryota</taxon>
        <taxon>Fungi</taxon>
        <taxon>Dikarya</taxon>
        <taxon>Ascomycota</taxon>
        <taxon>Pezizomycotina</taxon>
        <taxon>Sordariomycetes</taxon>
        <taxon>Xylariomycetidae</taxon>
        <taxon>Xylariales</taxon>
        <taxon>Xylariaceae</taxon>
        <taxon>Xylaria</taxon>
    </lineage>
</organism>
<dbReference type="SUPFAM" id="SSF53474">
    <property type="entry name" value="alpha/beta-Hydrolases"/>
    <property type="match status" value="1"/>
</dbReference>
<evidence type="ECO:0000313" key="2">
    <source>
        <dbReference type="EMBL" id="TRX94339.1"/>
    </source>
</evidence>
<dbReference type="AlphaFoldDB" id="A0A553I2B0"/>
<sequence>MSDTPVQHPQTIVLDYKNRDFIPAPSYEAFTSRFGDAFPKPKFLESNLGITAVYELPAPSGQPKRRVLMIHGLNTPALGLVPLAKELQALDPDAHIILFDLWGHALSSTPSLPHTPHVFESQIYQVLSFMKWTSAHIIGYSFGGSILTKFALHNPWVVQSATLLAPAGIVNRGNFGERMRELLDDPTGREAEAIDSVLSFLEGGPLVVPSDWQERVKRGEFVAEAFREWELKSHSGYSHSVYSMFKEGNVYGCEDYFRRFAQLPLKKLTVLGETDAVCDKHQLLSLGFDNVHVVSKNGHGVRSQPLEHFQPRQSEWHNQGHQVVQDKQNAHGSTGAEVAMSATMHSASSQDRSRVTPTKLVHMNNQPTSWDCCLIELLEWVIDTRGVNVDREILQPGSTYTPELRQTSPASSRDLYELPSRKNQLIGSTADLFAKIYET</sequence>
<evidence type="ECO:0000259" key="1">
    <source>
        <dbReference type="Pfam" id="PF00561"/>
    </source>
</evidence>
<dbReference type="Pfam" id="PF00561">
    <property type="entry name" value="Abhydrolase_1"/>
    <property type="match status" value="1"/>
</dbReference>
<dbReference type="STRING" id="2512241.A0A553I2B0"/>
<dbReference type="PANTHER" id="PTHR43433:SF5">
    <property type="entry name" value="AB HYDROLASE-1 DOMAIN-CONTAINING PROTEIN"/>
    <property type="match status" value="1"/>
</dbReference>
<reference evidence="3" key="1">
    <citation type="submission" date="2019-06" db="EMBL/GenBank/DDBJ databases">
        <title>Draft genome sequence of the griseofulvin-producing fungus Xylaria cubensis strain G536.</title>
        <authorList>
            <person name="Mead M.E."/>
            <person name="Raja H.A."/>
            <person name="Steenwyk J.L."/>
            <person name="Knowles S.L."/>
            <person name="Oberlies N.H."/>
            <person name="Rokas A."/>
        </authorList>
    </citation>
    <scope>NUCLEOTIDE SEQUENCE [LARGE SCALE GENOMIC DNA]</scope>
    <source>
        <strain evidence="3">G536</strain>
    </source>
</reference>
<dbReference type="PANTHER" id="PTHR43433">
    <property type="entry name" value="HYDROLASE, ALPHA/BETA FOLD FAMILY PROTEIN"/>
    <property type="match status" value="1"/>
</dbReference>
<keyword evidence="3" id="KW-1185">Reference proteome</keyword>
<dbReference type="EMBL" id="VFLP01000023">
    <property type="protein sequence ID" value="TRX94339.1"/>
    <property type="molecule type" value="Genomic_DNA"/>
</dbReference>
<dbReference type="InterPro" id="IPR050471">
    <property type="entry name" value="AB_hydrolase"/>
</dbReference>
<comment type="caution">
    <text evidence="2">The sequence shown here is derived from an EMBL/GenBank/DDBJ whole genome shotgun (WGS) entry which is preliminary data.</text>
</comment>
<feature type="domain" description="AB hydrolase-1" evidence="1">
    <location>
        <begin position="67"/>
        <end position="166"/>
    </location>
</feature>
<evidence type="ECO:0000313" key="3">
    <source>
        <dbReference type="Proteomes" id="UP000319160"/>
    </source>
</evidence>